<protein>
    <submittedName>
        <fullName evidence="5">Transketolase</fullName>
    </submittedName>
</protein>
<evidence type="ECO:0000313" key="6">
    <source>
        <dbReference type="Proteomes" id="UP000294739"/>
    </source>
</evidence>
<feature type="domain" description="Transketolase N-terminal" evidence="4">
    <location>
        <begin position="15"/>
        <end position="291"/>
    </location>
</feature>
<evidence type="ECO:0000256" key="1">
    <source>
        <dbReference type="ARBA" id="ARBA00001964"/>
    </source>
</evidence>
<keyword evidence="6" id="KW-1185">Reference proteome</keyword>
<proteinExistence type="inferred from homology"/>
<dbReference type="CDD" id="cd02012">
    <property type="entry name" value="TPP_TK"/>
    <property type="match status" value="1"/>
</dbReference>
<keyword evidence="3" id="KW-0786">Thiamine pyrophosphate</keyword>
<dbReference type="Pfam" id="PF00456">
    <property type="entry name" value="Transketolase_N"/>
    <property type="match status" value="1"/>
</dbReference>
<dbReference type="EMBL" id="SMKZ01000009">
    <property type="protein sequence ID" value="TDE11810.1"/>
    <property type="molecule type" value="Genomic_DNA"/>
</dbReference>
<dbReference type="Gene3D" id="3.40.50.970">
    <property type="match status" value="1"/>
</dbReference>
<dbReference type="PANTHER" id="PTHR47514:SF1">
    <property type="entry name" value="TRANSKETOLASE N-TERMINAL SECTION-RELATED"/>
    <property type="match status" value="1"/>
</dbReference>
<dbReference type="PANTHER" id="PTHR47514">
    <property type="entry name" value="TRANSKETOLASE N-TERMINAL SECTION-RELATED"/>
    <property type="match status" value="1"/>
</dbReference>
<comment type="caution">
    <text evidence="5">The sequence shown here is derived from an EMBL/GenBank/DDBJ whole genome shotgun (WGS) entry which is preliminary data.</text>
</comment>
<dbReference type="InterPro" id="IPR005474">
    <property type="entry name" value="Transketolase_N"/>
</dbReference>
<name>A0A4R5DIL9_9ACTN</name>
<dbReference type="InterPro" id="IPR029061">
    <property type="entry name" value="THDP-binding"/>
</dbReference>
<dbReference type="OrthoDB" id="8732661at2"/>
<dbReference type="InParanoid" id="A0A4R5DIL9"/>
<dbReference type="GO" id="GO:0000287">
    <property type="term" value="F:magnesium ion binding"/>
    <property type="evidence" value="ECO:0007669"/>
    <property type="project" value="UniProtKB-ARBA"/>
</dbReference>
<comment type="cofactor">
    <cofactor evidence="1">
        <name>thiamine diphosphate</name>
        <dbReference type="ChEBI" id="CHEBI:58937"/>
    </cofactor>
</comment>
<organism evidence="5 6">
    <name type="scientific">Jiangella asiatica</name>
    <dbReference type="NCBI Taxonomy" id="2530372"/>
    <lineage>
        <taxon>Bacteria</taxon>
        <taxon>Bacillati</taxon>
        <taxon>Actinomycetota</taxon>
        <taxon>Actinomycetes</taxon>
        <taxon>Jiangellales</taxon>
        <taxon>Jiangellaceae</taxon>
        <taxon>Jiangella</taxon>
    </lineage>
</organism>
<evidence type="ECO:0000313" key="5">
    <source>
        <dbReference type="EMBL" id="TDE11810.1"/>
    </source>
</evidence>
<reference evidence="5 6" key="1">
    <citation type="submission" date="2019-03" db="EMBL/GenBank/DDBJ databases">
        <title>Draft genome sequences of novel Actinobacteria.</title>
        <authorList>
            <person name="Sahin N."/>
            <person name="Ay H."/>
            <person name="Saygin H."/>
        </authorList>
    </citation>
    <scope>NUCLEOTIDE SEQUENCE [LARGE SCALE GENOMIC DNA]</scope>
    <source>
        <strain evidence="5 6">5K138</strain>
    </source>
</reference>
<evidence type="ECO:0000259" key="4">
    <source>
        <dbReference type="Pfam" id="PF00456"/>
    </source>
</evidence>
<comment type="similarity">
    <text evidence="2">Belongs to the transketolase family.</text>
</comment>
<dbReference type="AlphaFoldDB" id="A0A4R5DIL9"/>
<dbReference type="SUPFAM" id="SSF52518">
    <property type="entry name" value="Thiamin diphosphate-binding fold (THDP-binding)"/>
    <property type="match status" value="1"/>
</dbReference>
<evidence type="ECO:0000256" key="2">
    <source>
        <dbReference type="ARBA" id="ARBA00007131"/>
    </source>
</evidence>
<gene>
    <name evidence="5" type="ORF">E1269_08585</name>
</gene>
<accession>A0A4R5DIL9</accession>
<dbReference type="RefSeq" id="WP_131893393.1">
    <property type="nucleotide sequence ID" value="NZ_SMKZ01000009.1"/>
</dbReference>
<sequence>MPAKRTDVSHRTLRELADHGRWLAVSTVTQSKAGHIGGPLSAMDLLVTLFFDELRIRPEEPDWPERDRFILSKGHSAIGLYAVMALRGYFPVEEVATFDKGDSRLQGHPDMTRLPGLDASTGSLGQGLSVGLGMALGARLAGRDPRTWVLLGDGEVQEGMVWEAVHTAARYRLGNLIAVVDCNGLQQYGWPAGTDDRGDRRDPWAGIALGPVFDAFGWRVHEFDGHDYDAIGAAFAFARDGAAGQRPTVLLARTTKGRGLSFAEGRHVWHTGNATPDQLARARTELGIDDSIDDSIREGIDDGGAA</sequence>
<dbReference type="Proteomes" id="UP000294739">
    <property type="component" value="Unassembled WGS sequence"/>
</dbReference>
<evidence type="ECO:0000256" key="3">
    <source>
        <dbReference type="ARBA" id="ARBA00023052"/>
    </source>
</evidence>